<evidence type="ECO:0000313" key="2">
    <source>
        <dbReference type="Proteomes" id="UP001198571"/>
    </source>
</evidence>
<name>A0ABS8CM40_9RHOB</name>
<dbReference type="RefSeq" id="WP_226935366.1">
    <property type="nucleotide sequence ID" value="NZ_JACDXX010000008.1"/>
</dbReference>
<dbReference type="Gene3D" id="3.30.200.20">
    <property type="entry name" value="Phosphorylase Kinase, domain 1"/>
    <property type="match status" value="1"/>
</dbReference>
<accession>A0ABS8CM40</accession>
<dbReference type="EMBL" id="JACDXX010000008">
    <property type="protein sequence ID" value="MCB5410453.1"/>
    <property type="molecule type" value="Genomic_DNA"/>
</dbReference>
<dbReference type="SUPFAM" id="SSF56112">
    <property type="entry name" value="Protein kinase-like (PK-like)"/>
    <property type="match status" value="1"/>
</dbReference>
<dbReference type="CDD" id="cd05151">
    <property type="entry name" value="ChoK-like"/>
    <property type="match status" value="1"/>
</dbReference>
<gene>
    <name evidence="1" type="ORF">H0485_10615</name>
</gene>
<dbReference type="PANTHER" id="PTHR22603:SF66">
    <property type="entry name" value="ETHANOLAMINE KINASE"/>
    <property type="match status" value="1"/>
</dbReference>
<proteinExistence type="predicted"/>
<dbReference type="InterPro" id="IPR011009">
    <property type="entry name" value="Kinase-like_dom_sf"/>
</dbReference>
<dbReference type="Proteomes" id="UP001198571">
    <property type="component" value="Unassembled WGS sequence"/>
</dbReference>
<dbReference type="Gene3D" id="3.90.1200.10">
    <property type="match status" value="1"/>
</dbReference>
<sequence length="311" mass="35115">MQLLGSALTQAEHDIEAAIRQARALFGPDASYAPVGGGISNSNWRVRSACGRNDWFVKIPGNGTEMFIDRIAAMDASRKAAAAGLGPGIYEDLADQGIEINDFIPDRRASTHADFADPSRRAAAIAAYRRMHDLPALGLTKTVFDMIDEHHQQMRDLQAPFPADYDWIALNTRMAREAMQASGLDLVPSFNDPMPGNFMLGADGSIMLIDYEYASMNDRCYDLGIWFGEMFFTAEIENELIEEYFGRVTPEILARVTVHKALADVKWGAWSMVQLQVSKLDFDFYKYGVWKLMRFRQITGDSRWREHLRRL</sequence>
<comment type="caution">
    <text evidence="1">The sequence shown here is derived from an EMBL/GenBank/DDBJ whole genome shotgun (WGS) entry which is preliminary data.</text>
</comment>
<dbReference type="Pfam" id="PF01633">
    <property type="entry name" value="Choline_kinase"/>
    <property type="match status" value="1"/>
</dbReference>
<dbReference type="PANTHER" id="PTHR22603">
    <property type="entry name" value="CHOLINE/ETHANOALAMINE KINASE"/>
    <property type="match status" value="1"/>
</dbReference>
<keyword evidence="2" id="KW-1185">Reference proteome</keyword>
<evidence type="ECO:0000313" key="1">
    <source>
        <dbReference type="EMBL" id="MCB5410453.1"/>
    </source>
</evidence>
<organism evidence="1 2">
    <name type="scientific">Pseudogemmobacter faecipullorum</name>
    <dbReference type="NCBI Taxonomy" id="2755041"/>
    <lineage>
        <taxon>Bacteria</taxon>
        <taxon>Pseudomonadati</taxon>
        <taxon>Pseudomonadota</taxon>
        <taxon>Alphaproteobacteria</taxon>
        <taxon>Rhodobacterales</taxon>
        <taxon>Paracoccaceae</taxon>
        <taxon>Pseudogemmobacter</taxon>
    </lineage>
</organism>
<protein>
    <submittedName>
        <fullName evidence="1">Phosphotransferase family protein</fullName>
    </submittedName>
</protein>
<reference evidence="1 2" key="1">
    <citation type="submission" date="2020-07" db="EMBL/GenBank/DDBJ databases">
        <title>Pseudogemmobacter sp. nov., isolated from poultry manure in Taiwan.</title>
        <authorList>
            <person name="Lin S.-Y."/>
            <person name="Tang Y.-S."/>
            <person name="Young C.-C."/>
        </authorList>
    </citation>
    <scope>NUCLEOTIDE SEQUENCE [LARGE SCALE GENOMIC DNA]</scope>
    <source>
        <strain evidence="1 2">CC-YST710</strain>
    </source>
</reference>